<reference evidence="2 3" key="1">
    <citation type="submission" date="2024-06" db="EMBL/GenBank/DDBJ databases">
        <title>Genomic Encyclopedia of Type Strains, Phase IV (KMG-IV): sequencing the most valuable type-strain genomes for metagenomic binning, comparative biology and taxonomic classification.</title>
        <authorList>
            <person name="Goeker M."/>
        </authorList>
    </citation>
    <scope>NUCLEOTIDE SEQUENCE [LARGE SCALE GENOMIC DNA]</scope>
    <source>
        <strain evidence="2 3">DSM 21331</strain>
    </source>
</reference>
<keyword evidence="1" id="KW-0732">Signal</keyword>
<proteinExistence type="predicted"/>
<accession>A0ABV2L0A7</accession>
<organism evidence="2 3">
    <name type="scientific">Methylobacterium goesingense</name>
    <dbReference type="NCBI Taxonomy" id="243690"/>
    <lineage>
        <taxon>Bacteria</taxon>
        <taxon>Pseudomonadati</taxon>
        <taxon>Pseudomonadota</taxon>
        <taxon>Alphaproteobacteria</taxon>
        <taxon>Hyphomicrobiales</taxon>
        <taxon>Methylobacteriaceae</taxon>
        <taxon>Methylobacterium</taxon>
    </lineage>
</organism>
<evidence type="ECO:0000256" key="1">
    <source>
        <dbReference type="SAM" id="SignalP"/>
    </source>
</evidence>
<name>A0ABV2L0A7_9HYPH</name>
<protein>
    <submittedName>
        <fullName evidence="2">Uncharacterized protein</fullName>
    </submittedName>
</protein>
<dbReference type="Proteomes" id="UP001549145">
    <property type="component" value="Unassembled WGS sequence"/>
</dbReference>
<dbReference type="EMBL" id="JBEPMM010000001">
    <property type="protein sequence ID" value="MET3691249.1"/>
    <property type="molecule type" value="Genomic_DNA"/>
</dbReference>
<gene>
    <name evidence="2" type="ORF">ABID43_000768</name>
</gene>
<keyword evidence="3" id="KW-1185">Reference proteome</keyword>
<evidence type="ECO:0000313" key="2">
    <source>
        <dbReference type="EMBL" id="MET3691249.1"/>
    </source>
</evidence>
<evidence type="ECO:0000313" key="3">
    <source>
        <dbReference type="Proteomes" id="UP001549145"/>
    </source>
</evidence>
<feature type="signal peptide" evidence="1">
    <location>
        <begin position="1"/>
        <end position="25"/>
    </location>
</feature>
<dbReference type="RefSeq" id="WP_238276249.1">
    <property type="nucleotide sequence ID" value="NZ_BPQL01000014.1"/>
</dbReference>
<feature type="chain" id="PRO_5045848420" evidence="1">
    <location>
        <begin position="26"/>
        <end position="104"/>
    </location>
</feature>
<sequence>MTDVSRRSLSALIACAALLPGVAQSQTRPDTRAMTCVEASALVARAGAIVLSTGPVTYARFVRDGGFCPLPETTQPSWEITRDDPKCFVGYVCRDKFNEGQGRD</sequence>
<comment type="caution">
    <text evidence="2">The sequence shown here is derived from an EMBL/GenBank/DDBJ whole genome shotgun (WGS) entry which is preliminary data.</text>
</comment>